<gene>
    <name evidence="1" type="ORF">LZC95_15750</name>
</gene>
<keyword evidence="2" id="KW-1185">Reference proteome</keyword>
<proteinExistence type="predicted"/>
<dbReference type="RefSeq" id="WP_394848893.1">
    <property type="nucleotide sequence ID" value="NZ_CP089982.1"/>
</dbReference>
<dbReference type="Proteomes" id="UP001379533">
    <property type="component" value="Chromosome"/>
</dbReference>
<protein>
    <submittedName>
        <fullName evidence="1">Uncharacterized protein</fullName>
    </submittedName>
</protein>
<reference evidence="1 2" key="1">
    <citation type="submission" date="2021-12" db="EMBL/GenBank/DDBJ databases">
        <title>Discovery of the Pendulisporaceae a myxobacterial family with distinct sporulation behavior and unique specialized metabolism.</title>
        <authorList>
            <person name="Garcia R."/>
            <person name="Popoff A."/>
            <person name="Bader C.D."/>
            <person name="Loehr J."/>
            <person name="Walesch S."/>
            <person name="Walt C."/>
            <person name="Boldt J."/>
            <person name="Bunk B."/>
            <person name="Haeckl F.J.F.P.J."/>
            <person name="Gunesch A.P."/>
            <person name="Birkelbach J."/>
            <person name="Nuebel U."/>
            <person name="Pietschmann T."/>
            <person name="Bach T."/>
            <person name="Mueller R."/>
        </authorList>
    </citation>
    <scope>NUCLEOTIDE SEQUENCE [LARGE SCALE GENOMIC DNA]</scope>
    <source>
        <strain evidence="1 2">MSr12523</strain>
    </source>
</reference>
<dbReference type="EMBL" id="CP089982">
    <property type="protein sequence ID" value="WXA98280.1"/>
    <property type="molecule type" value="Genomic_DNA"/>
</dbReference>
<evidence type="ECO:0000313" key="1">
    <source>
        <dbReference type="EMBL" id="WXA98280.1"/>
    </source>
</evidence>
<accession>A0ABZ2KHY5</accession>
<sequence>MYRSYWIDRVGVVVWTTVEIEDALALRREMHHRHERLRVPLVLVMDFPEGLPFPGPQVRAALKEHGTPSLKLCSTAFSVIEGTGVAASLFRTANRALLTVMGLAKTFRTCETIDMALESLPPEVKSAKDGLRRLLEKDGVLLAPSELQPWIPE</sequence>
<name>A0ABZ2KHY5_9BACT</name>
<evidence type="ECO:0000313" key="2">
    <source>
        <dbReference type="Proteomes" id="UP001379533"/>
    </source>
</evidence>
<organism evidence="1 2">
    <name type="scientific">Pendulispora brunnea</name>
    <dbReference type="NCBI Taxonomy" id="2905690"/>
    <lineage>
        <taxon>Bacteria</taxon>
        <taxon>Pseudomonadati</taxon>
        <taxon>Myxococcota</taxon>
        <taxon>Myxococcia</taxon>
        <taxon>Myxococcales</taxon>
        <taxon>Sorangiineae</taxon>
        <taxon>Pendulisporaceae</taxon>
        <taxon>Pendulispora</taxon>
    </lineage>
</organism>